<evidence type="ECO:0000313" key="2">
    <source>
        <dbReference type="EMBL" id="EFK59650.1"/>
    </source>
</evidence>
<dbReference type="PANTHER" id="PTHR47515">
    <property type="entry name" value="LOW CALCIUM RESPONSE LOCUS PROTEIN T"/>
    <property type="match status" value="1"/>
</dbReference>
<dbReference type="SUPFAM" id="SSF53098">
    <property type="entry name" value="Ribonuclease H-like"/>
    <property type="match status" value="1"/>
</dbReference>
<dbReference type="STRING" id="525373.HMPREF0766_10567"/>
<dbReference type="Proteomes" id="UP000006258">
    <property type="component" value="Unassembled WGS sequence"/>
</dbReference>
<feature type="domain" description="Integrase catalytic" evidence="1">
    <location>
        <begin position="111"/>
        <end position="267"/>
    </location>
</feature>
<sequence>MKKALKLCERKELVDGEMKEQGISIHRACKIVCMSRSMYYYVHKKNDQTVISKLMDLAARYPSRGFQTYYGKIRLEGLLWNRKRVLRVYRSINLKLRIKRKRCIPPRIKEKLLVPGSVNETWSIDFMSDSLANGRRFRVLNVIDDYNRESLINEAFYSIPGGRLVQKIKELIIDRSTPKRIRTDNGPEFLSKVFTDFCTENGIELQYIQPGKPAQNAYIERLNRTFREDVLDAYLFDSLTEVNAIAYEWQIDYNENHPDTALNGLSP</sequence>
<dbReference type="Pfam" id="PF13683">
    <property type="entry name" value="rve_3"/>
    <property type="match status" value="1"/>
</dbReference>
<evidence type="ECO:0000259" key="1">
    <source>
        <dbReference type="PROSITE" id="PS50994"/>
    </source>
</evidence>
<dbReference type="OrthoDB" id="930609at2"/>
<protein>
    <submittedName>
        <fullName evidence="2">Integrase core domain protein</fullName>
    </submittedName>
</protein>
<dbReference type="GeneID" id="95429191"/>
<keyword evidence="3" id="KW-1185">Reference proteome</keyword>
<dbReference type="InterPro" id="IPR001584">
    <property type="entry name" value="Integrase_cat-core"/>
</dbReference>
<dbReference type="InterPro" id="IPR036397">
    <property type="entry name" value="RNaseH_sf"/>
</dbReference>
<dbReference type="GO" id="GO:0015074">
    <property type="term" value="P:DNA integration"/>
    <property type="evidence" value="ECO:0007669"/>
    <property type="project" value="InterPro"/>
</dbReference>
<dbReference type="RefSeq" id="WP_002997750.1">
    <property type="nucleotide sequence ID" value="NZ_GL379771.1"/>
</dbReference>
<dbReference type="PROSITE" id="PS50994">
    <property type="entry name" value="INTEGRASE"/>
    <property type="match status" value="1"/>
</dbReference>
<reference evidence="2" key="1">
    <citation type="submission" date="2010-07" db="EMBL/GenBank/DDBJ databases">
        <authorList>
            <person name="Muzny D."/>
            <person name="Qin X."/>
            <person name="Buhay C."/>
            <person name="Dugan-Rocha S."/>
            <person name="Ding Y."/>
            <person name="Chen G."/>
            <person name="Hawes A."/>
            <person name="Holder M."/>
            <person name="Jhangiani S."/>
            <person name="Johnson A."/>
            <person name="Khan Z."/>
            <person name="Li Z."/>
            <person name="Liu W."/>
            <person name="Liu X."/>
            <person name="Perez L."/>
            <person name="Shen H."/>
            <person name="Wang Q."/>
            <person name="Watt J."/>
            <person name="Xi L."/>
            <person name="Xin Y."/>
            <person name="Zhou J."/>
            <person name="Deng J."/>
            <person name="Jiang H."/>
            <person name="Liu Y."/>
            <person name="Qu J."/>
            <person name="Song X.-Z."/>
            <person name="Zhang L."/>
            <person name="Villasana D."/>
            <person name="Johnson A."/>
            <person name="Liu J."/>
            <person name="Liyanage D."/>
            <person name="Lorensuhewa L."/>
            <person name="Robinson T."/>
            <person name="Song A."/>
            <person name="Song B.-B."/>
            <person name="Dinh H."/>
            <person name="Thornton R."/>
            <person name="Coyle M."/>
            <person name="Francisco L."/>
            <person name="Jackson L."/>
            <person name="Javaid M."/>
            <person name="Korchina V."/>
            <person name="Kovar C."/>
            <person name="Mata R."/>
            <person name="Mathew T."/>
            <person name="Ngo R."/>
            <person name="Nguyen L."/>
            <person name="Nguyen N."/>
            <person name="Okwuonu G."/>
            <person name="Ongeri F."/>
            <person name="Pham C."/>
            <person name="Simmons D."/>
            <person name="Wilczek-Boney K."/>
            <person name="Hale W."/>
            <person name="Jakkamsetti A."/>
            <person name="Pham P."/>
            <person name="Ruth R."/>
            <person name="San Lucas F."/>
            <person name="Warren J."/>
            <person name="Zhang J."/>
            <person name="Zhao Z."/>
            <person name="Zhou C."/>
            <person name="Zhu D."/>
            <person name="Lee S."/>
            <person name="Bess C."/>
            <person name="Blankenburg K."/>
            <person name="Forbes L."/>
            <person name="Fu Q."/>
            <person name="Gubbala S."/>
            <person name="Hirani K."/>
            <person name="Jayaseelan J.C."/>
            <person name="Lara F."/>
            <person name="Munidasa M."/>
            <person name="Palculict T."/>
            <person name="Patil S."/>
            <person name="Pu L.-L."/>
            <person name="Saada N."/>
            <person name="Tang L."/>
            <person name="Weissenberger G."/>
            <person name="Zhu Y."/>
            <person name="Hemphill L."/>
            <person name="Shang Y."/>
            <person name="Youmans B."/>
            <person name="Ayvaz T."/>
            <person name="Ross M."/>
            <person name="Santibanez J."/>
            <person name="Aqrawi P."/>
            <person name="Gross S."/>
            <person name="Joshi V."/>
            <person name="Fowler G."/>
            <person name="Nazareth L."/>
            <person name="Reid J."/>
            <person name="Worley K."/>
            <person name="Petrosino J."/>
            <person name="Highlander S."/>
            <person name="Gibbs R."/>
        </authorList>
    </citation>
    <scope>NUCLEOTIDE SEQUENCE [LARGE SCALE GENOMIC DNA]</scope>
    <source>
        <strain evidence="2">ATCC 33861</strain>
    </source>
</reference>
<dbReference type="InterPro" id="IPR048020">
    <property type="entry name" value="Transpos_IS3"/>
</dbReference>
<dbReference type="Gene3D" id="3.30.420.10">
    <property type="entry name" value="Ribonuclease H-like superfamily/Ribonuclease H"/>
    <property type="match status" value="1"/>
</dbReference>
<comment type="caution">
    <text evidence="2">The sequence shown here is derived from an EMBL/GenBank/DDBJ whole genome shotgun (WGS) entry which is preliminary data.</text>
</comment>
<dbReference type="AlphaFoldDB" id="D7VHU8"/>
<dbReference type="PANTHER" id="PTHR47515:SF2">
    <property type="entry name" value="INTEGRASE CORE DOMAIN PROTEIN"/>
    <property type="match status" value="1"/>
</dbReference>
<dbReference type="eggNOG" id="COG2801">
    <property type="taxonomic scope" value="Bacteria"/>
</dbReference>
<gene>
    <name evidence="2" type="ORF">HMPREF0766_10567</name>
</gene>
<accession>D7VHU8</accession>
<organism evidence="2 3">
    <name type="scientific">Sphingobacterium spiritivorum ATCC 33861</name>
    <dbReference type="NCBI Taxonomy" id="525373"/>
    <lineage>
        <taxon>Bacteria</taxon>
        <taxon>Pseudomonadati</taxon>
        <taxon>Bacteroidota</taxon>
        <taxon>Sphingobacteriia</taxon>
        <taxon>Sphingobacteriales</taxon>
        <taxon>Sphingobacteriaceae</taxon>
        <taxon>Sphingobacterium</taxon>
    </lineage>
</organism>
<dbReference type="HOGENOM" id="CLU_027402_31_0_10"/>
<dbReference type="EMBL" id="ACHA02000002">
    <property type="protein sequence ID" value="EFK59650.1"/>
    <property type="molecule type" value="Genomic_DNA"/>
</dbReference>
<name>D7VHU8_SPHSI</name>
<dbReference type="InterPro" id="IPR012337">
    <property type="entry name" value="RNaseH-like_sf"/>
</dbReference>
<dbReference type="NCBIfam" id="NF033516">
    <property type="entry name" value="transpos_IS3"/>
    <property type="match status" value="1"/>
</dbReference>
<dbReference type="GO" id="GO:0003676">
    <property type="term" value="F:nucleic acid binding"/>
    <property type="evidence" value="ECO:0007669"/>
    <property type="project" value="InterPro"/>
</dbReference>
<evidence type="ECO:0000313" key="3">
    <source>
        <dbReference type="Proteomes" id="UP000006258"/>
    </source>
</evidence>
<proteinExistence type="predicted"/>